<dbReference type="Pfam" id="PF20434">
    <property type="entry name" value="BD-FAE"/>
    <property type="match status" value="1"/>
</dbReference>
<feature type="region of interest" description="Disordered" evidence="2">
    <location>
        <begin position="54"/>
        <end position="84"/>
    </location>
</feature>
<dbReference type="InterPro" id="IPR049492">
    <property type="entry name" value="BD-FAE-like_dom"/>
</dbReference>
<accession>A0A6N7XQU8</accession>
<protein>
    <submittedName>
        <fullName evidence="4">Alpha/beta hydrolase</fullName>
    </submittedName>
</protein>
<dbReference type="AlphaFoldDB" id="A0A6N7XQU8"/>
<evidence type="ECO:0000313" key="4">
    <source>
        <dbReference type="EMBL" id="MST72465.1"/>
    </source>
</evidence>
<dbReference type="PANTHER" id="PTHR48081:SF6">
    <property type="entry name" value="PEPTIDASE S9 PROLYL OLIGOPEPTIDASE CATALYTIC DOMAIN-CONTAINING PROTEIN"/>
    <property type="match status" value="1"/>
</dbReference>
<evidence type="ECO:0000256" key="1">
    <source>
        <dbReference type="ARBA" id="ARBA00022801"/>
    </source>
</evidence>
<keyword evidence="5" id="KW-1185">Reference proteome</keyword>
<comment type="caution">
    <text evidence="4">The sequence shown here is derived from an EMBL/GenBank/DDBJ whole genome shotgun (WGS) entry which is preliminary data.</text>
</comment>
<dbReference type="Proteomes" id="UP000469325">
    <property type="component" value="Unassembled WGS sequence"/>
</dbReference>
<dbReference type="InterPro" id="IPR050300">
    <property type="entry name" value="GDXG_lipolytic_enzyme"/>
</dbReference>
<gene>
    <name evidence="4" type="ORF">FYJ68_05005</name>
</gene>
<organism evidence="4 5">
    <name type="scientific">Olsenella porci</name>
    <dbReference type="NCBI Taxonomy" id="2652279"/>
    <lineage>
        <taxon>Bacteria</taxon>
        <taxon>Bacillati</taxon>
        <taxon>Actinomycetota</taxon>
        <taxon>Coriobacteriia</taxon>
        <taxon>Coriobacteriales</taxon>
        <taxon>Atopobiaceae</taxon>
        <taxon>Olsenella</taxon>
    </lineage>
</organism>
<evidence type="ECO:0000259" key="3">
    <source>
        <dbReference type="Pfam" id="PF20434"/>
    </source>
</evidence>
<dbReference type="PROSITE" id="PS51318">
    <property type="entry name" value="TAT"/>
    <property type="match status" value="1"/>
</dbReference>
<dbReference type="PANTHER" id="PTHR48081">
    <property type="entry name" value="AB HYDROLASE SUPERFAMILY PROTEIN C4A8.06C"/>
    <property type="match status" value="1"/>
</dbReference>
<evidence type="ECO:0000256" key="2">
    <source>
        <dbReference type="SAM" id="MobiDB-lite"/>
    </source>
</evidence>
<proteinExistence type="predicted"/>
<keyword evidence="1 4" id="KW-0378">Hydrolase</keyword>
<dbReference type="EMBL" id="VUNC01000003">
    <property type="protein sequence ID" value="MST72465.1"/>
    <property type="molecule type" value="Genomic_DNA"/>
</dbReference>
<evidence type="ECO:0000313" key="5">
    <source>
        <dbReference type="Proteomes" id="UP000469325"/>
    </source>
</evidence>
<sequence length="363" mass="38606">MSVNDRRFPRAANQLRHSFTRRSALSLLVGGAGVLAVAGLSACAGSGGATVSTSTNGARMSNGGSAQTQGGSTNLQPFSQNTNIDDVRNDPAFGSWGRLLFPVDEGYMSGSTLGSMNLAWYSCIDPDKTVEICNYFYEKASSGQQVFYDIYSDQEKADDPAKQDTGLFFFRGDAGNPFAVWSAGGGFAYVAAMHDSFPHALELSKRGYNAFAVIYRPGAQTACEDLSRAISFIWDHADELGVQTDGYLLGGGSAGARMSAWVGGYGTASFGQRDLPQPAAVVTQYTGLSDWSQTDPPTYANVGTSDGIANWRVMQARLGQMSAAGIPTEFHVYDGLRHGFGLGAGTVADGWLDQAVSFWEANR</sequence>
<dbReference type="SUPFAM" id="SSF53474">
    <property type="entry name" value="alpha/beta-Hydrolases"/>
    <property type="match status" value="1"/>
</dbReference>
<dbReference type="InterPro" id="IPR029058">
    <property type="entry name" value="AB_hydrolase_fold"/>
</dbReference>
<feature type="domain" description="BD-FAE-like" evidence="3">
    <location>
        <begin position="176"/>
        <end position="266"/>
    </location>
</feature>
<dbReference type="Gene3D" id="3.40.50.1820">
    <property type="entry name" value="alpha/beta hydrolase"/>
    <property type="match status" value="1"/>
</dbReference>
<dbReference type="InterPro" id="IPR006311">
    <property type="entry name" value="TAT_signal"/>
</dbReference>
<dbReference type="GO" id="GO:0016787">
    <property type="term" value="F:hydrolase activity"/>
    <property type="evidence" value="ECO:0007669"/>
    <property type="project" value="UniProtKB-KW"/>
</dbReference>
<reference evidence="4 5" key="1">
    <citation type="submission" date="2019-08" db="EMBL/GenBank/DDBJ databases">
        <title>In-depth cultivation of the pig gut microbiome towards novel bacterial diversity and tailored functional studies.</title>
        <authorList>
            <person name="Wylensek D."/>
            <person name="Hitch T.C.A."/>
            <person name="Clavel T."/>
        </authorList>
    </citation>
    <scope>NUCLEOTIDE SEQUENCE [LARGE SCALE GENOMIC DNA]</scope>
    <source>
        <strain evidence="4 5">CA-Schmier-601-WT-1</strain>
    </source>
</reference>
<name>A0A6N7XQU8_9ACTN</name>